<accession>F0BC32</accession>
<evidence type="ECO:0000313" key="1">
    <source>
        <dbReference type="EMBL" id="EGD10014.1"/>
    </source>
</evidence>
<proteinExistence type="predicted"/>
<organism evidence="1 2">
    <name type="scientific">Xanthomonas vesicatoria ATCC 35937</name>
    <dbReference type="NCBI Taxonomy" id="925775"/>
    <lineage>
        <taxon>Bacteria</taxon>
        <taxon>Pseudomonadati</taxon>
        <taxon>Pseudomonadota</taxon>
        <taxon>Gammaproteobacteria</taxon>
        <taxon>Lysobacterales</taxon>
        <taxon>Lysobacteraceae</taxon>
        <taxon>Xanthomonas</taxon>
    </lineage>
</organism>
<dbReference type="KEGG" id="xve:BJD12_21550"/>
<dbReference type="Proteomes" id="UP000003299">
    <property type="component" value="Unassembled WGS sequence"/>
</dbReference>
<comment type="caution">
    <text evidence="1">The sequence shown here is derived from an EMBL/GenBank/DDBJ whole genome shotgun (WGS) entry which is preliminary data.</text>
</comment>
<sequence>MPVQIFKRWIIRAASDIEMSFEVPFRWTLTSARTSGTPPHLMVRHQRRFKAVSHACTPVDGHSLHLSAMLQSNIILQTIGNDPPVLYHEVRLLPSPHGFGLAGLSSSGSRLVTSSPAIH</sequence>
<dbReference type="EMBL" id="AEQV01000046">
    <property type="protein sequence ID" value="EGD10014.1"/>
    <property type="molecule type" value="Genomic_DNA"/>
</dbReference>
<reference evidence="1 2" key="1">
    <citation type="journal article" date="2011" name="BMC Genomics">
        <title>Comparative genomics reveals diversity among xanthomonads infecting tomato and pepper.</title>
        <authorList>
            <person name="Potnis N."/>
            <person name="Krasileva K."/>
            <person name="Chow V."/>
            <person name="Almeida N.F."/>
            <person name="Patil P.B."/>
            <person name="Ryan R.P."/>
            <person name="Sharlach M."/>
            <person name="Behlau F."/>
            <person name="Dow J.M."/>
            <person name="Momol M.T."/>
            <person name="White F.F."/>
            <person name="Preston J.F."/>
            <person name="Vinatzer B.A."/>
            <person name="Koebnik R."/>
            <person name="Setubal J.C."/>
            <person name="Norman D.J."/>
            <person name="Staskawicz B.J."/>
            <person name="Jones J.B."/>
        </authorList>
    </citation>
    <scope>NUCLEOTIDE SEQUENCE [LARGE SCALE GENOMIC DNA]</scope>
    <source>
        <strain evidence="1 2">ATCC 35937</strain>
    </source>
</reference>
<evidence type="ECO:0000313" key="2">
    <source>
        <dbReference type="Proteomes" id="UP000003299"/>
    </source>
</evidence>
<gene>
    <name evidence="1" type="ORF">XVE_1656</name>
</gene>
<protein>
    <submittedName>
        <fullName evidence="1">Uncharacterized protein</fullName>
    </submittedName>
</protein>
<name>F0BC32_9XANT</name>
<dbReference type="AlphaFoldDB" id="F0BC32"/>